<feature type="non-terminal residue" evidence="1">
    <location>
        <position position="115"/>
    </location>
</feature>
<dbReference type="Proteomes" id="UP000789901">
    <property type="component" value="Unassembled WGS sequence"/>
</dbReference>
<feature type="non-terminal residue" evidence="1">
    <location>
        <position position="1"/>
    </location>
</feature>
<evidence type="ECO:0000313" key="1">
    <source>
        <dbReference type="EMBL" id="CAG8853841.1"/>
    </source>
</evidence>
<gene>
    <name evidence="1" type="ORF">GMARGA_LOCUS42662</name>
</gene>
<organism evidence="1 2">
    <name type="scientific">Gigaspora margarita</name>
    <dbReference type="NCBI Taxonomy" id="4874"/>
    <lineage>
        <taxon>Eukaryota</taxon>
        <taxon>Fungi</taxon>
        <taxon>Fungi incertae sedis</taxon>
        <taxon>Mucoromycota</taxon>
        <taxon>Glomeromycotina</taxon>
        <taxon>Glomeromycetes</taxon>
        <taxon>Diversisporales</taxon>
        <taxon>Gigasporaceae</taxon>
        <taxon>Gigaspora</taxon>
    </lineage>
</organism>
<name>A0ABN7XHF6_GIGMA</name>
<dbReference type="EMBL" id="CAJVQB010129842">
    <property type="protein sequence ID" value="CAG8853841.1"/>
    <property type="molecule type" value="Genomic_DNA"/>
</dbReference>
<proteinExistence type="predicted"/>
<reference evidence="1 2" key="1">
    <citation type="submission" date="2021-06" db="EMBL/GenBank/DDBJ databases">
        <authorList>
            <person name="Kallberg Y."/>
            <person name="Tangrot J."/>
            <person name="Rosling A."/>
        </authorList>
    </citation>
    <scope>NUCLEOTIDE SEQUENCE [LARGE SCALE GENOMIC DNA]</scope>
    <source>
        <strain evidence="1 2">120-4 pot B 10/14</strain>
    </source>
</reference>
<protein>
    <submittedName>
        <fullName evidence="1">44346_t:CDS:1</fullName>
    </submittedName>
</protein>
<sequence>NARNFSLIETLKKYSDYLNSTAISMNELHYGNESVSSPENNSTMYQKPFYEHIDIQNYLPSDAIDRYRFMKELQLSFPIGVYRYYQSNYLGTINYVWRISEAEISNGRQEETSKA</sequence>
<comment type="caution">
    <text evidence="1">The sequence shown here is derived from an EMBL/GenBank/DDBJ whole genome shotgun (WGS) entry which is preliminary data.</text>
</comment>
<keyword evidence="2" id="KW-1185">Reference proteome</keyword>
<evidence type="ECO:0000313" key="2">
    <source>
        <dbReference type="Proteomes" id="UP000789901"/>
    </source>
</evidence>
<accession>A0ABN7XHF6</accession>